<organism evidence="2 3">
    <name type="scientific">Sinisalibacter aestuarii</name>
    <dbReference type="NCBI Taxonomy" id="2949426"/>
    <lineage>
        <taxon>Bacteria</taxon>
        <taxon>Pseudomonadati</taxon>
        <taxon>Pseudomonadota</taxon>
        <taxon>Alphaproteobacteria</taxon>
        <taxon>Rhodobacterales</taxon>
        <taxon>Roseobacteraceae</taxon>
        <taxon>Sinisalibacter</taxon>
    </lineage>
</organism>
<dbReference type="EMBL" id="BROH01000005">
    <property type="protein sequence ID" value="GKY88147.1"/>
    <property type="molecule type" value="Genomic_DNA"/>
</dbReference>
<comment type="caution">
    <text evidence="2">The sequence shown here is derived from an EMBL/GenBank/DDBJ whole genome shotgun (WGS) entry which is preliminary data.</text>
</comment>
<proteinExistence type="predicted"/>
<reference evidence="2" key="1">
    <citation type="journal article" date="2023" name="Int. J. Syst. Evol. Microbiol.">
        <title>Sinisalibacter aestuarii sp. nov., isolated from estuarine sediment of the Arakawa River.</title>
        <authorList>
            <person name="Arafat S.T."/>
            <person name="Hirano S."/>
            <person name="Sato A."/>
            <person name="Takeuchi K."/>
            <person name="Yasuda T."/>
            <person name="Terahara T."/>
            <person name="Hamada M."/>
            <person name="Kobayashi T."/>
        </authorList>
    </citation>
    <scope>NUCLEOTIDE SEQUENCE</scope>
    <source>
        <strain evidence="2">B-399</strain>
    </source>
</reference>
<dbReference type="Pfam" id="PF01755">
    <property type="entry name" value="Glyco_transf_25"/>
    <property type="match status" value="1"/>
</dbReference>
<evidence type="ECO:0000313" key="3">
    <source>
        <dbReference type="Proteomes" id="UP001144205"/>
    </source>
</evidence>
<dbReference type="InterPro" id="IPR002654">
    <property type="entry name" value="Glyco_trans_25"/>
</dbReference>
<keyword evidence="3" id="KW-1185">Reference proteome</keyword>
<feature type="domain" description="Glycosyl transferase family 25" evidence="1">
    <location>
        <begin position="51"/>
        <end position="223"/>
    </location>
</feature>
<sequence length="273" mass="30811">MEQRRGPIRKLVSAARAAVRRPDLVRNRILGALNYWPVTRLRNERLRKVPYFCINLEKDVQRRKLAERQARTMGLEDFRIFKGIVGVKLDIDQLIADGIYDDAAARRYHGRPLSPAEIGLSLSHANIYKTIVEEGLDEAVILEDDVLFQPRNLDAVDWSAIPDDFDVVFLHAQLDQKPPRGRIADRIYSDESYLASTVAYLVSRKGAEKLAKGAFPVVHAADGLVGRAMPWHGDTPHEFRQQGVNFDLKSYILYPEGALNGSTCHFIGSSISF</sequence>
<evidence type="ECO:0000259" key="1">
    <source>
        <dbReference type="Pfam" id="PF01755"/>
    </source>
</evidence>
<protein>
    <recommendedName>
        <fullName evidence="1">Glycosyl transferase family 25 domain-containing protein</fullName>
    </recommendedName>
</protein>
<dbReference type="CDD" id="cd06532">
    <property type="entry name" value="Glyco_transf_25"/>
    <property type="match status" value="1"/>
</dbReference>
<gene>
    <name evidence="2" type="ORF">STA1M1_20160</name>
</gene>
<dbReference type="RefSeq" id="WP_281842193.1">
    <property type="nucleotide sequence ID" value="NZ_BROH01000005.1"/>
</dbReference>
<dbReference type="Proteomes" id="UP001144205">
    <property type="component" value="Unassembled WGS sequence"/>
</dbReference>
<name>A0ABQ5LVL1_9RHOB</name>
<evidence type="ECO:0000313" key="2">
    <source>
        <dbReference type="EMBL" id="GKY88147.1"/>
    </source>
</evidence>
<accession>A0ABQ5LVL1</accession>